<keyword evidence="1" id="KW-0732">Signal</keyword>
<evidence type="ECO:0000313" key="2">
    <source>
        <dbReference type="EMBL" id="PZO91127.1"/>
    </source>
</evidence>
<gene>
    <name evidence="2" type="ORF">DI623_04295</name>
</gene>
<feature type="chain" id="PRO_5015865495" description="Transporter" evidence="1">
    <location>
        <begin position="19"/>
        <end position="223"/>
    </location>
</feature>
<proteinExistence type="predicted"/>
<name>A0A2W5AD94_9SPHN</name>
<dbReference type="Proteomes" id="UP000249066">
    <property type="component" value="Unassembled WGS sequence"/>
</dbReference>
<protein>
    <recommendedName>
        <fullName evidence="4">Transporter</fullName>
    </recommendedName>
</protein>
<sequence>MRLMIAPILLCATAPALAAGGGDVVDDSAPETPGMCHFESWGTLARGGQREVTIAPACTRKAMPGLEIGGFITRAWSGGAPASTEIGVAPKLNLRPESLGVGIGIEATAGIGVETGRLESASVTVPVTVPASDWARLNFNLGWQWSRGGRGHRLFAGAQAELKLTPHWQLIVEGFGHDDGKPGGQADLRWNLPGGRGSLDLMAGKRVLDRESLAVTLGVTLRG</sequence>
<reference evidence="2 3" key="1">
    <citation type="submission" date="2017-08" db="EMBL/GenBank/DDBJ databases">
        <title>Infants hospitalized years apart are colonized by the same room-sourced microbial strains.</title>
        <authorList>
            <person name="Brooks B."/>
            <person name="Olm M.R."/>
            <person name="Firek B.A."/>
            <person name="Baker R."/>
            <person name="Thomas B.C."/>
            <person name="Morowitz M.J."/>
            <person name="Banfield J.F."/>
        </authorList>
    </citation>
    <scope>NUCLEOTIDE SEQUENCE [LARGE SCALE GENOMIC DNA]</scope>
    <source>
        <strain evidence="2">S2_018_000_R2_101</strain>
    </source>
</reference>
<dbReference type="EMBL" id="QFNN01000014">
    <property type="protein sequence ID" value="PZO91127.1"/>
    <property type="molecule type" value="Genomic_DNA"/>
</dbReference>
<evidence type="ECO:0000256" key="1">
    <source>
        <dbReference type="SAM" id="SignalP"/>
    </source>
</evidence>
<feature type="signal peptide" evidence="1">
    <location>
        <begin position="1"/>
        <end position="18"/>
    </location>
</feature>
<dbReference type="AlphaFoldDB" id="A0A2W5AD94"/>
<accession>A0A2W5AD94</accession>
<evidence type="ECO:0000313" key="3">
    <source>
        <dbReference type="Proteomes" id="UP000249066"/>
    </source>
</evidence>
<evidence type="ECO:0008006" key="4">
    <source>
        <dbReference type="Google" id="ProtNLM"/>
    </source>
</evidence>
<organism evidence="2 3">
    <name type="scientific">Sphingomonas sanxanigenens</name>
    <dbReference type="NCBI Taxonomy" id="397260"/>
    <lineage>
        <taxon>Bacteria</taxon>
        <taxon>Pseudomonadati</taxon>
        <taxon>Pseudomonadota</taxon>
        <taxon>Alphaproteobacteria</taxon>
        <taxon>Sphingomonadales</taxon>
        <taxon>Sphingomonadaceae</taxon>
        <taxon>Sphingomonas</taxon>
    </lineage>
</organism>
<comment type="caution">
    <text evidence="2">The sequence shown here is derived from an EMBL/GenBank/DDBJ whole genome shotgun (WGS) entry which is preliminary data.</text>
</comment>